<protein>
    <submittedName>
        <fullName evidence="1">Uncharacterized protein</fullName>
    </submittedName>
</protein>
<gene>
    <name evidence="1" type="ORF">Cvel_1799</name>
</gene>
<proteinExistence type="predicted"/>
<accession>A0A0G4I4K2</accession>
<organism evidence="1">
    <name type="scientific">Chromera velia CCMP2878</name>
    <dbReference type="NCBI Taxonomy" id="1169474"/>
    <lineage>
        <taxon>Eukaryota</taxon>
        <taxon>Sar</taxon>
        <taxon>Alveolata</taxon>
        <taxon>Colpodellida</taxon>
        <taxon>Chromeraceae</taxon>
        <taxon>Chromera</taxon>
    </lineage>
</organism>
<dbReference type="AlphaFoldDB" id="A0A0G4I4K2"/>
<sequence length="196" mass="22635">MRSRSPAFRAWWARVKLWAPAHSEAGGAKMLTVTEFKEMVPEVALLLSKDPPDVSRACELMFEKMLELFIGPAFTEEAELEAFDIRFERTFRRYMIGQAHLFFHFSPVLSPSEWTLFDRIDELMKSGKRISVDQAAAIRGFFSLFLERLRGSSLLTDDDVATFRQVYPLFEPLIVSYDSELEEDHRAFALRILEGS</sequence>
<dbReference type="VEuPathDB" id="CryptoDB:Cvel_1799"/>
<dbReference type="EMBL" id="CDMZ01005076">
    <property type="protein sequence ID" value="CEM51865.1"/>
    <property type="molecule type" value="Genomic_DNA"/>
</dbReference>
<name>A0A0G4I4K2_9ALVE</name>
<evidence type="ECO:0000313" key="1">
    <source>
        <dbReference type="EMBL" id="CEM51865.1"/>
    </source>
</evidence>
<reference evidence="1" key="1">
    <citation type="submission" date="2014-11" db="EMBL/GenBank/DDBJ databases">
        <authorList>
            <person name="Otto D Thomas"/>
            <person name="Naeem Raeece"/>
        </authorList>
    </citation>
    <scope>NUCLEOTIDE SEQUENCE</scope>
</reference>